<dbReference type="Gene3D" id="3.40.50.10680">
    <property type="entry name" value="CofD-like domains"/>
    <property type="match status" value="1"/>
</dbReference>
<dbReference type="PANTHER" id="PTHR30135:SF3">
    <property type="entry name" value="GLUCONEOGENESIS FACTOR-RELATED"/>
    <property type="match status" value="1"/>
</dbReference>
<dbReference type="SUPFAM" id="SSF142338">
    <property type="entry name" value="CofD-like"/>
    <property type="match status" value="1"/>
</dbReference>
<protein>
    <recommendedName>
        <fullName evidence="4">Gluconeogenesis factor</fullName>
    </recommendedName>
</protein>
<dbReference type="EMBL" id="MFAY01000053">
    <property type="protein sequence ID" value="OGD87888.1"/>
    <property type="molecule type" value="Genomic_DNA"/>
</dbReference>
<accession>A0A1F5G7P4</accession>
<dbReference type="GO" id="GO:0043743">
    <property type="term" value="F:LPPG:FO 2-phospho-L-lactate transferase activity"/>
    <property type="evidence" value="ECO:0007669"/>
    <property type="project" value="InterPro"/>
</dbReference>
<organism evidence="2 3">
    <name type="scientific">Candidatus Curtissbacteria bacterium RIFCSPHIGHO2_01_FULL_40_12</name>
    <dbReference type="NCBI Taxonomy" id="1797710"/>
    <lineage>
        <taxon>Bacteria</taxon>
        <taxon>Candidatus Curtissiibacteriota</taxon>
    </lineage>
</organism>
<evidence type="ECO:0000313" key="2">
    <source>
        <dbReference type="EMBL" id="OGD87888.1"/>
    </source>
</evidence>
<evidence type="ECO:0000256" key="1">
    <source>
        <dbReference type="ARBA" id="ARBA00022490"/>
    </source>
</evidence>
<evidence type="ECO:0000313" key="3">
    <source>
        <dbReference type="Proteomes" id="UP000178577"/>
    </source>
</evidence>
<reference evidence="2 3" key="1">
    <citation type="journal article" date="2016" name="Nat. Commun.">
        <title>Thousands of microbial genomes shed light on interconnected biogeochemical processes in an aquifer system.</title>
        <authorList>
            <person name="Anantharaman K."/>
            <person name="Brown C.T."/>
            <person name="Hug L.A."/>
            <person name="Sharon I."/>
            <person name="Castelle C.J."/>
            <person name="Probst A.J."/>
            <person name="Thomas B.C."/>
            <person name="Singh A."/>
            <person name="Wilkins M.J."/>
            <person name="Karaoz U."/>
            <person name="Brodie E.L."/>
            <person name="Williams K.H."/>
            <person name="Hubbard S.S."/>
            <person name="Banfield J.F."/>
        </authorList>
    </citation>
    <scope>NUCLEOTIDE SEQUENCE [LARGE SCALE GENOMIC DNA]</scope>
</reference>
<gene>
    <name evidence="2" type="ORF">A2693_01620</name>
</gene>
<dbReference type="NCBIfam" id="TIGR01826">
    <property type="entry name" value="CofD_related"/>
    <property type="match status" value="1"/>
</dbReference>
<proteinExistence type="predicted"/>
<dbReference type="AlphaFoldDB" id="A0A1F5G7P4"/>
<comment type="caution">
    <text evidence="2">The sequence shown here is derived from an EMBL/GenBank/DDBJ whole genome shotgun (WGS) entry which is preliminary data.</text>
</comment>
<dbReference type="InterPro" id="IPR038136">
    <property type="entry name" value="CofD-like_dom_sf"/>
</dbReference>
<dbReference type="Proteomes" id="UP000178577">
    <property type="component" value="Unassembled WGS sequence"/>
</dbReference>
<dbReference type="InterPro" id="IPR010119">
    <property type="entry name" value="Gluconeogen_factor"/>
</dbReference>
<dbReference type="Pfam" id="PF01933">
    <property type="entry name" value="CofD"/>
    <property type="match status" value="1"/>
</dbReference>
<name>A0A1F5G7P4_9BACT</name>
<keyword evidence="1" id="KW-0963">Cytoplasm</keyword>
<dbReference type="PANTHER" id="PTHR30135">
    <property type="entry name" value="UNCHARACTERIZED PROTEIN YVCK-RELATED"/>
    <property type="match status" value="1"/>
</dbReference>
<sequence>MVCLGGGVGTAQILKGLRKLPFNLTAVVSMADDGGSAGRLRRAFSIPPPGDIVNCLAALSDEESILKELFIYRFSGQRYGKDTDLGGQKLGNLIFVALSDIYKGDTNKALEEFSLIISSRGRVLPATAGDVNIWAKTKSGKKIVGEESIDLGKYNGNHTLEKVFLDPPNIKVYKPTSDAINKADLIVIGPGDLFSTILPVLIVPGIKSSLKKSKAKKVFIINIANKPYETPNFKVSDYIKSVKNHLQEDIFDTIIININQKPQIPKKLKYKYVQNDKEVLNNFKSQVIEGDFVDEKYPLHHDSHKIAYAISRL</sequence>
<dbReference type="InterPro" id="IPR002882">
    <property type="entry name" value="CofD"/>
</dbReference>
<dbReference type="CDD" id="cd07187">
    <property type="entry name" value="YvcK_like"/>
    <property type="match status" value="1"/>
</dbReference>
<evidence type="ECO:0008006" key="4">
    <source>
        <dbReference type="Google" id="ProtNLM"/>
    </source>
</evidence>